<keyword evidence="4" id="KW-0472">Membrane</keyword>
<dbReference type="EMBL" id="LVWE01000061">
    <property type="protein sequence ID" value="OAD42254.1"/>
    <property type="molecule type" value="Genomic_DNA"/>
</dbReference>
<evidence type="ECO:0000256" key="1">
    <source>
        <dbReference type="ARBA" id="ARBA00004442"/>
    </source>
</evidence>
<comment type="caution">
    <text evidence="8">The sequence shown here is derived from an EMBL/GenBank/DDBJ whole genome shotgun (WGS) entry which is preliminary data.</text>
</comment>
<dbReference type="GO" id="GO:0009279">
    <property type="term" value="C:cell outer membrane"/>
    <property type="evidence" value="ECO:0007669"/>
    <property type="project" value="UniProtKB-SubCell"/>
</dbReference>
<organism evidence="8 9">
    <name type="scientific">Polaribacter atrinae</name>
    <dbReference type="NCBI Taxonomy" id="1333662"/>
    <lineage>
        <taxon>Bacteria</taxon>
        <taxon>Pseudomonadati</taxon>
        <taxon>Bacteroidota</taxon>
        <taxon>Flavobacteriia</taxon>
        <taxon>Flavobacteriales</taxon>
        <taxon>Flavobacteriaceae</taxon>
    </lineage>
</organism>
<dbReference type="InterPro" id="IPR012944">
    <property type="entry name" value="SusD_RagB_dom"/>
</dbReference>
<evidence type="ECO:0000259" key="7">
    <source>
        <dbReference type="Pfam" id="PF14322"/>
    </source>
</evidence>
<reference evidence="8 9" key="1">
    <citation type="submission" date="2016-02" db="EMBL/GenBank/DDBJ databases">
        <title>Draft genome sequence of Polaribacter atrinae KACC17473.</title>
        <authorList>
            <person name="Shin S.-K."/>
            <person name="Yi H."/>
        </authorList>
    </citation>
    <scope>NUCLEOTIDE SEQUENCE [LARGE SCALE GENOMIC DNA]</scope>
    <source>
        <strain evidence="8 9">KACC 17473</strain>
    </source>
</reference>
<dbReference type="STRING" id="1333662.LPB303_15140"/>
<dbReference type="Pfam" id="PF14322">
    <property type="entry name" value="SusD-like_3"/>
    <property type="match status" value="1"/>
</dbReference>
<gene>
    <name evidence="8" type="ORF">LPB303_15140</name>
</gene>
<dbReference type="AlphaFoldDB" id="A0A176T2Y0"/>
<comment type="similarity">
    <text evidence="2">Belongs to the SusD family.</text>
</comment>
<keyword evidence="9" id="KW-1185">Reference proteome</keyword>
<evidence type="ECO:0000256" key="3">
    <source>
        <dbReference type="ARBA" id="ARBA00022729"/>
    </source>
</evidence>
<dbReference type="InterPro" id="IPR011990">
    <property type="entry name" value="TPR-like_helical_dom_sf"/>
</dbReference>
<evidence type="ECO:0000259" key="6">
    <source>
        <dbReference type="Pfam" id="PF07980"/>
    </source>
</evidence>
<dbReference type="InterPro" id="IPR033985">
    <property type="entry name" value="SusD-like_N"/>
</dbReference>
<comment type="subcellular location">
    <subcellularLocation>
        <location evidence="1">Cell outer membrane</location>
    </subcellularLocation>
</comment>
<evidence type="ECO:0000313" key="9">
    <source>
        <dbReference type="Proteomes" id="UP000076923"/>
    </source>
</evidence>
<name>A0A176T2Y0_9FLAO</name>
<dbReference type="Proteomes" id="UP000076923">
    <property type="component" value="Unassembled WGS sequence"/>
</dbReference>
<evidence type="ECO:0000256" key="4">
    <source>
        <dbReference type="ARBA" id="ARBA00023136"/>
    </source>
</evidence>
<dbReference type="OrthoDB" id="5694214at2"/>
<protein>
    <submittedName>
        <fullName evidence="8">Glycan metabolism protein RagB</fullName>
    </submittedName>
</protein>
<dbReference type="Gene3D" id="1.25.40.390">
    <property type="match status" value="1"/>
</dbReference>
<proteinExistence type="inferred from homology"/>
<evidence type="ECO:0000256" key="2">
    <source>
        <dbReference type="ARBA" id="ARBA00006275"/>
    </source>
</evidence>
<sequence>MKKYIYILFAVFALSACESELEITSPSELTAAGFWDTEEGAKAAHTGLYGTYRSSNYTFWLLGEIRSDIWGGDTFESASNTSLIESNFTVTTAPFGGWAGFYSNLHKLNDFIVNVPNVTFTNEIEKKHLMGQAYGLRAFYYYTLLKTWGDVPIVLEPLTDVNPEGLSRARSPKNEVMALIKSDLAASLTSFGSDNSFWTGSKVYWSKAATLALKGDVFIWSGNLMGGGAADFNEAKTALQQIAATGISLASSYDNLWGTDNEENNEFIFSVQYKENEATNYYNNFTGRATEILPTFNDTGASMQDFIIGGANRYGPSEKTLLLLDDNEDARKAANFIYLYSNDNGGAGYQNYDASNYFGAVFAKFLGAEDGTGGRIFENDLPVYRYADVLLLLAEAKNLLGEDPSGEINQIRKRAYGTNYVAATHAYVNGSSVDNVKAILQERNKEFIGEGKRWWDLRRAGDSYTIDNVPFLSPGDEYKLVLPITLDMIGRNPFLEQTSGYTN</sequence>
<accession>A0A176T2Y0</accession>
<dbReference type="PROSITE" id="PS51257">
    <property type="entry name" value="PROKAR_LIPOPROTEIN"/>
    <property type="match status" value="1"/>
</dbReference>
<keyword evidence="5" id="KW-0998">Cell outer membrane</keyword>
<keyword evidence="3" id="KW-0732">Signal</keyword>
<dbReference type="SUPFAM" id="SSF48452">
    <property type="entry name" value="TPR-like"/>
    <property type="match status" value="1"/>
</dbReference>
<feature type="domain" description="SusD-like N-terminal" evidence="7">
    <location>
        <begin position="56"/>
        <end position="189"/>
    </location>
</feature>
<dbReference type="Pfam" id="PF07980">
    <property type="entry name" value="SusD_RagB"/>
    <property type="match status" value="1"/>
</dbReference>
<feature type="domain" description="RagB/SusD" evidence="6">
    <location>
        <begin position="282"/>
        <end position="462"/>
    </location>
</feature>
<evidence type="ECO:0000256" key="5">
    <source>
        <dbReference type="ARBA" id="ARBA00023237"/>
    </source>
</evidence>
<dbReference type="CDD" id="cd08977">
    <property type="entry name" value="SusD"/>
    <property type="match status" value="1"/>
</dbReference>
<dbReference type="RefSeq" id="WP_068452053.1">
    <property type="nucleotide sequence ID" value="NZ_CAXHZY010000012.1"/>
</dbReference>
<evidence type="ECO:0000313" key="8">
    <source>
        <dbReference type="EMBL" id="OAD42254.1"/>
    </source>
</evidence>